<reference evidence="2" key="2">
    <citation type="submission" date="2024-07" db="EMBL/GenBank/DDBJ databases">
        <authorList>
            <person name="Pedersen J.S."/>
            <person name="Mulbjerg M.R."/>
            <person name="Carstens A.B."/>
            <person name="Hansen L.H."/>
        </authorList>
    </citation>
    <scope>NUCLEOTIDE SEQUENCE</scope>
</reference>
<accession>A0AB39ABN5</accession>
<reference evidence="2" key="1">
    <citation type="journal article" date="2024" name="Virus Res.">
        <title>A novel genus of Pectobacterium bacteriophages display broad host range by targeting several species of Danish soft rot isolates.</title>
        <authorList>
            <person name="Pedersen J.S."/>
            <person name="Carstens A.B."/>
            <person name="Rothgard M.M."/>
            <person name="Roy C."/>
            <person name="Viry A."/>
            <person name="Papudeshi B."/>
            <person name="Kot W."/>
            <person name="Hille F."/>
            <person name="Franz C.M.A.P."/>
            <person name="Edwards R."/>
            <person name="Hansen L.H."/>
        </authorList>
    </citation>
    <scope>NUCLEOTIDE SEQUENCE</scope>
</reference>
<protein>
    <submittedName>
        <fullName evidence="2">Phosphofructokinase</fullName>
    </submittedName>
</protein>
<dbReference type="InterPro" id="IPR045958">
    <property type="entry name" value="DUF6378"/>
</dbReference>
<dbReference type="Pfam" id="PF19905">
    <property type="entry name" value="DUF6378"/>
    <property type="match status" value="1"/>
</dbReference>
<sequence length="267" mass="29844">MCEKKCDSSGGENIDDILRDITKDISSHAMEKLRRDVEGFGEVRYGLVDRFVIIPKSSLGDGVITGKKPVHKYHVYNPKNIPLGRVISDVTPPCGAIVEIIGETKNTHGAPVVAFKWMINDPACPGVEMHVDYCRMEMLTPMKGDMRSDEDVLKHNWDRYEKEMNLREPLARSASEILCAVDNIIGERGKQYDPDSKEQERSADKIAKIFSALKGIDFTGQDVWDLMIVLKLVRSQNDNGVDSRLDLVGYAALAAELSEQLKFGSND</sequence>
<gene>
    <name evidence="2" type="ORF">MPJMYLZW_CDS0054</name>
</gene>
<evidence type="ECO:0000259" key="1">
    <source>
        <dbReference type="Pfam" id="PF19905"/>
    </source>
</evidence>
<evidence type="ECO:0000313" key="2">
    <source>
        <dbReference type="EMBL" id="XDF89627.1"/>
    </source>
</evidence>
<dbReference type="EMBL" id="PQ008972">
    <property type="protein sequence ID" value="XDF89627.1"/>
    <property type="molecule type" value="Genomic_DNA"/>
</dbReference>
<organism evidence="2">
    <name type="scientific">Pectobacterium phage Koroua</name>
    <dbReference type="NCBI Taxonomy" id="3158138"/>
    <lineage>
        <taxon>Viruses</taxon>
        <taxon>Duplodnaviria</taxon>
        <taxon>Heunggongvirae</taxon>
        <taxon>Uroviricota</taxon>
        <taxon>Caudoviricetes</taxon>
    </lineage>
</organism>
<feature type="domain" description="DUF6378" evidence="1">
    <location>
        <begin position="180"/>
        <end position="257"/>
    </location>
</feature>
<name>A0AB39ABN5_9CAUD</name>
<proteinExistence type="predicted"/>